<dbReference type="SUPFAM" id="SSF49842">
    <property type="entry name" value="TNF-like"/>
    <property type="match status" value="1"/>
</dbReference>
<dbReference type="Gene3D" id="2.60.120.40">
    <property type="match status" value="1"/>
</dbReference>
<organism evidence="2 3">
    <name type="scientific">Mytilus galloprovincialis</name>
    <name type="common">Mediterranean mussel</name>
    <dbReference type="NCBI Taxonomy" id="29158"/>
    <lineage>
        <taxon>Eukaryota</taxon>
        <taxon>Metazoa</taxon>
        <taxon>Spiralia</taxon>
        <taxon>Lophotrochozoa</taxon>
        <taxon>Mollusca</taxon>
        <taxon>Bivalvia</taxon>
        <taxon>Autobranchia</taxon>
        <taxon>Pteriomorphia</taxon>
        <taxon>Mytilida</taxon>
        <taxon>Mytiloidea</taxon>
        <taxon>Mytilidae</taxon>
        <taxon>Mytilinae</taxon>
        <taxon>Mytilus</taxon>
    </lineage>
</organism>
<keyword evidence="3" id="KW-1185">Reference proteome</keyword>
<accession>A0A8B6FR28</accession>
<dbReference type="EMBL" id="UYJE01007338">
    <property type="protein sequence ID" value="VDI53835.1"/>
    <property type="molecule type" value="Genomic_DNA"/>
</dbReference>
<proteinExistence type="predicted"/>
<reference evidence="2" key="1">
    <citation type="submission" date="2018-11" db="EMBL/GenBank/DDBJ databases">
        <authorList>
            <person name="Alioto T."/>
            <person name="Alioto T."/>
        </authorList>
    </citation>
    <scope>NUCLEOTIDE SEQUENCE</scope>
</reference>
<evidence type="ECO:0000259" key="1">
    <source>
        <dbReference type="Pfam" id="PF00386"/>
    </source>
</evidence>
<gene>
    <name evidence="2" type="ORF">MGAL_10B032227</name>
</gene>
<dbReference type="InterPro" id="IPR001073">
    <property type="entry name" value="C1q_dom"/>
</dbReference>
<name>A0A8B6FR28_MYTGA</name>
<dbReference type="Pfam" id="PF00386">
    <property type="entry name" value="C1q"/>
    <property type="match status" value="1"/>
</dbReference>
<evidence type="ECO:0000313" key="2">
    <source>
        <dbReference type="EMBL" id="VDI53835.1"/>
    </source>
</evidence>
<dbReference type="Proteomes" id="UP000596742">
    <property type="component" value="Unassembled WGS sequence"/>
</dbReference>
<feature type="domain" description="C1q" evidence="1">
    <location>
        <begin position="48"/>
        <end position="155"/>
    </location>
</feature>
<dbReference type="InterPro" id="IPR008983">
    <property type="entry name" value="Tumour_necrosis_fac-like_dom"/>
</dbReference>
<comment type="caution">
    <text evidence="2">The sequence shown here is derived from an EMBL/GenBank/DDBJ whole genome shotgun (WGS) entry which is preliminary data.</text>
</comment>
<evidence type="ECO:0000313" key="3">
    <source>
        <dbReference type="Proteomes" id="UP000596742"/>
    </source>
</evidence>
<protein>
    <recommendedName>
        <fullName evidence="1">C1q domain-containing protein</fullName>
    </recommendedName>
</protein>
<sequence length="210" mass="23854">MENQLDMLTHELNASLTNVFSKMKMLSSQIGENSKKVALTSCTVADKNIKEAITFPNIYTSVGINNQTAFQTTGKFVCDVPGLYYISSYIRTSENGFEYYLMKNDVLISKSATTTWPGQTSYSTSVITAAVVVQRNDELYIRTHNSYRKEKREVYYDRFEAVSKLSHWDNNTKLAELLPRLQGEAGDFAFDQLGPQKTLSSYTRLTRDTQ</sequence>
<dbReference type="OrthoDB" id="6090657at2759"/>
<dbReference type="AlphaFoldDB" id="A0A8B6FR28"/>